<reference evidence="2 3" key="1">
    <citation type="submission" date="2020-12" db="EMBL/GenBank/DDBJ databases">
        <title>Metabolic potential, ecology and presence of endohyphal bacteria is reflected in genomic diversity of Mucoromycotina.</title>
        <authorList>
            <person name="Muszewska A."/>
            <person name="Okrasinska A."/>
            <person name="Steczkiewicz K."/>
            <person name="Drgas O."/>
            <person name="Orlowska M."/>
            <person name="Perlinska-Lenart U."/>
            <person name="Aleksandrzak-Piekarczyk T."/>
            <person name="Szatraj K."/>
            <person name="Zielenkiewicz U."/>
            <person name="Pilsyk S."/>
            <person name="Malc E."/>
            <person name="Mieczkowski P."/>
            <person name="Kruszewska J.S."/>
            <person name="Biernat P."/>
            <person name="Pawlowska J."/>
        </authorList>
    </citation>
    <scope>NUCLEOTIDE SEQUENCE [LARGE SCALE GENOMIC DNA]</scope>
    <source>
        <strain evidence="2 3">CBS 142.35</strain>
    </source>
</reference>
<gene>
    <name evidence="2" type="ORF">INT45_003448</name>
</gene>
<dbReference type="Proteomes" id="UP000646827">
    <property type="component" value="Unassembled WGS sequence"/>
</dbReference>
<dbReference type="EMBL" id="JAEPRB010000055">
    <property type="protein sequence ID" value="KAG2223724.1"/>
    <property type="molecule type" value="Genomic_DNA"/>
</dbReference>
<proteinExistence type="predicted"/>
<dbReference type="SMART" id="SM00506">
    <property type="entry name" value="A1pp"/>
    <property type="match status" value="1"/>
</dbReference>
<dbReference type="PANTHER" id="PTHR11106:SF27">
    <property type="entry name" value="MACRO DOMAIN-CONTAINING PROTEIN"/>
    <property type="match status" value="1"/>
</dbReference>
<keyword evidence="3" id="KW-1185">Reference proteome</keyword>
<dbReference type="PANTHER" id="PTHR11106">
    <property type="entry name" value="GANGLIOSIDE INDUCED DIFFERENTIATION ASSOCIATED PROTEIN 2-RELATED"/>
    <property type="match status" value="1"/>
</dbReference>
<comment type="caution">
    <text evidence="2">The sequence shown here is derived from an EMBL/GenBank/DDBJ whole genome shotgun (WGS) entry which is preliminary data.</text>
</comment>
<evidence type="ECO:0000313" key="3">
    <source>
        <dbReference type="Proteomes" id="UP000646827"/>
    </source>
</evidence>
<name>A0A8H7S532_9FUNG</name>
<dbReference type="Gene3D" id="3.40.220.10">
    <property type="entry name" value="Leucine Aminopeptidase, subunit E, domain 1"/>
    <property type="match status" value="1"/>
</dbReference>
<organism evidence="2 3">
    <name type="scientific">Circinella minor</name>
    <dbReference type="NCBI Taxonomy" id="1195481"/>
    <lineage>
        <taxon>Eukaryota</taxon>
        <taxon>Fungi</taxon>
        <taxon>Fungi incertae sedis</taxon>
        <taxon>Mucoromycota</taxon>
        <taxon>Mucoromycotina</taxon>
        <taxon>Mucoromycetes</taxon>
        <taxon>Mucorales</taxon>
        <taxon>Lichtheimiaceae</taxon>
        <taxon>Circinella</taxon>
    </lineage>
</organism>
<protein>
    <recommendedName>
        <fullName evidence="1">Macro domain-containing protein</fullName>
    </recommendedName>
</protein>
<evidence type="ECO:0000313" key="2">
    <source>
        <dbReference type="EMBL" id="KAG2223724.1"/>
    </source>
</evidence>
<dbReference type="AlphaFoldDB" id="A0A8H7S532"/>
<dbReference type="OrthoDB" id="6077599at2759"/>
<accession>A0A8H7S532</accession>
<dbReference type="InterPro" id="IPR002589">
    <property type="entry name" value="Macro_dom"/>
</dbReference>
<dbReference type="CDD" id="cd02908">
    <property type="entry name" value="Macro_OAADPr_deacetylase"/>
    <property type="match status" value="1"/>
</dbReference>
<dbReference type="PROSITE" id="PS51154">
    <property type="entry name" value="MACRO"/>
    <property type="match status" value="1"/>
</dbReference>
<evidence type="ECO:0000259" key="1">
    <source>
        <dbReference type="PROSITE" id="PS51154"/>
    </source>
</evidence>
<dbReference type="SUPFAM" id="SSF52949">
    <property type="entry name" value="Macro domain-like"/>
    <property type="match status" value="1"/>
</dbReference>
<dbReference type="InterPro" id="IPR043472">
    <property type="entry name" value="Macro_dom-like"/>
</dbReference>
<feature type="domain" description="Macro" evidence="1">
    <location>
        <begin position="16"/>
        <end position="195"/>
    </location>
</feature>
<sequence>MTMLGGPSGVATRAIHQEEILKRRIASKIGLCYFDITSLHVDAIVNPSNSNLQPGGGANGQIHRAAGPMLFQECQTLKGCVSGEAKVTKGYLLPAKYVIHTVGPHNQEKHILASCYQNSLKRCETHLLRTVAFPCISTGAFGFDHEEAANIALSTVRAYLMTDIALGKNSLDTIVFCVYSERDKAIYEELLPIYFPGFSRLDSTLSVHK</sequence>
<dbReference type="Pfam" id="PF01661">
    <property type="entry name" value="Macro"/>
    <property type="match status" value="1"/>
</dbReference>